<name>A0AA41Q830_9ACTN</name>
<proteinExistence type="predicted"/>
<dbReference type="Proteomes" id="UP001165378">
    <property type="component" value="Unassembled WGS sequence"/>
</dbReference>
<evidence type="ECO:0008006" key="4">
    <source>
        <dbReference type="Google" id="ProtNLM"/>
    </source>
</evidence>
<reference evidence="2" key="1">
    <citation type="submission" date="2022-01" db="EMBL/GenBank/DDBJ databases">
        <title>Genome-Based Taxonomic Classification of the Phylum Actinobacteria.</title>
        <authorList>
            <person name="Gao Y."/>
        </authorList>
    </citation>
    <scope>NUCLEOTIDE SEQUENCE</scope>
    <source>
        <strain evidence="2">KLBMP 8922</strain>
    </source>
</reference>
<gene>
    <name evidence="2" type="ORF">LZ495_35335</name>
</gene>
<dbReference type="PROSITE" id="PS51257">
    <property type="entry name" value="PROKAR_LIPOPROTEIN"/>
    <property type="match status" value="1"/>
</dbReference>
<feature type="signal peptide" evidence="1">
    <location>
        <begin position="1"/>
        <end position="20"/>
    </location>
</feature>
<accession>A0AA41Q830</accession>
<sequence length="167" mass="18156">MKRLCTVAGALAVLSACMLSSDPTSNVVGVRWEDDRLVAFLPVCPGDRLQSVKVYNETDPAVRSTLPPPIWTGDEPRDPAVMAGEFVLNGENDFARTTGPPVSDLPADISVEYRTARGWGASMRVRAAEVPRSTLAADEYWTTDGTKSRDQLLKQFPCEKVTPTTGQ</sequence>
<evidence type="ECO:0000313" key="3">
    <source>
        <dbReference type="Proteomes" id="UP001165378"/>
    </source>
</evidence>
<feature type="chain" id="PRO_5041250242" description="Lipoprotein" evidence="1">
    <location>
        <begin position="21"/>
        <end position="167"/>
    </location>
</feature>
<dbReference type="AlphaFoldDB" id="A0AA41Q830"/>
<dbReference type="EMBL" id="JAKFHA010000034">
    <property type="protein sequence ID" value="MCF2532461.1"/>
    <property type="molecule type" value="Genomic_DNA"/>
</dbReference>
<keyword evidence="1" id="KW-0732">Signal</keyword>
<comment type="caution">
    <text evidence="2">The sequence shown here is derived from an EMBL/GenBank/DDBJ whole genome shotgun (WGS) entry which is preliminary data.</text>
</comment>
<evidence type="ECO:0000313" key="2">
    <source>
        <dbReference type="EMBL" id="MCF2532461.1"/>
    </source>
</evidence>
<dbReference type="RefSeq" id="WP_235057239.1">
    <property type="nucleotide sequence ID" value="NZ_JAKFHA010000034.1"/>
</dbReference>
<organism evidence="2 3">
    <name type="scientific">Yinghuangia soli</name>
    <dbReference type="NCBI Taxonomy" id="2908204"/>
    <lineage>
        <taxon>Bacteria</taxon>
        <taxon>Bacillati</taxon>
        <taxon>Actinomycetota</taxon>
        <taxon>Actinomycetes</taxon>
        <taxon>Kitasatosporales</taxon>
        <taxon>Streptomycetaceae</taxon>
        <taxon>Yinghuangia</taxon>
    </lineage>
</organism>
<evidence type="ECO:0000256" key="1">
    <source>
        <dbReference type="SAM" id="SignalP"/>
    </source>
</evidence>
<protein>
    <recommendedName>
        <fullName evidence="4">Lipoprotein</fullName>
    </recommendedName>
</protein>
<keyword evidence="3" id="KW-1185">Reference proteome</keyword>